<gene>
    <name evidence="1" type="ORF">BTE48_16430</name>
</gene>
<proteinExistence type="predicted"/>
<dbReference type="AlphaFoldDB" id="A0A1V4T253"/>
<dbReference type="Proteomes" id="UP000191418">
    <property type="component" value="Unassembled WGS sequence"/>
</dbReference>
<keyword evidence="2" id="KW-1185">Reference proteome</keyword>
<dbReference type="EMBL" id="MTSM01000109">
    <property type="protein sequence ID" value="OPX54020.1"/>
    <property type="molecule type" value="Genomic_DNA"/>
</dbReference>
<evidence type="ECO:0000313" key="1">
    <source>
        <dbReference type="EMBL" id="OPX54020.1"/>
    </source>
</evidence>
<protein>
    <submittedName>
        <fullName evidence="1">Uncharacterized protein</fullName>
    </submittedName>
</protein>
<comment type="caution">
    <text evidence="1">The sequence shown here is derived from an EMBL/GenBank/DDBJ whole genome shotgun (WGS) entry which is preliminary data.</text>
</comment>
<evidence type="ECO:0000313" key="2">
    <source>
        <dbReference type="Proteomes" id="UP000191418"/>
    </source>
</evidence>
<reference evidence="1 2" key="1">
    <citation type="submission" date="2017-01" db="EMBL/GenBank/DDBJ databases">
        <title>Genome Sequencing of a Marine Spirillum, Oceanospirillum multiglobuliferum ATCC 33336, from Japan.</title>
        <authorList>
            <person name="Carney J.G."/>
            <person name="Trachtenberg A.M."/>
            <person name="Rheaume B.A."/>
            <person name="Linnane J.D."/>
            <person name="Pitts N.L."/>
            <person name="Mykles D.L."/>
            <person name="Maclea K.S."/>
        </authorList>
    </citation>
    <scope>NUCLEOTIDE SEQUENCE [LARGE SCALE GENOMIC DNA]</scope>
    <source>
        <strain evidence="1 2">ATCC 33336</strain>
    </source>
</reference>
<organism evidence="1 2">
    <name type="scientific">Oceanospirillum multiglobuliferum</name>
    <dbReference type="NCBI Taxonomy" id="64969"/>
    <lineage>
        <taxon>Bacteria</taxon>
        <taxon>Pseudomonadati</taxon>
        <taxon>Pseudomonadota</taxon>
        <taxon>Gammaproteobacteria</taxon>
        <taxon>Oceanospirillales</taxon>
        <taxon>Oceanospirillaceae</taxon>
        <taxon>Oceanospirillum</taxon>
    </lineage>
</organism>
<sequence>MDEIIFEKSKKNLKKVYNRINSKSLTRYMKMDGVLFLAIGGYNRTFELLLEMGLERDDIATFSNLALTQTFINETHEKQVVYIRKINYLTSVNKGDSYSKKWLDLNVADGFE</sequence>
<name>A0A1V4T253_9GAMM</name>
<accession>A0A1V4T253</accession>
<feature type="non-terminal residue" evidence="1">
    <location>
        <position position="112"/>
    </location>
</feature>